<evidence type="ECO:0000256" key="1">
    <source>
        <dbReference type="ARBA" id="ARBA00004141"/>
    </source>
</evidence>
<gene>
    <name evidence="8" type="ORF">NAEGRDRAFT_66434</name>
</gene>
<accession>D2VC37</accession>
<feature type="transmembrane region" description="Helical" evidence="6">
    <location>
        <begin position="323"/>
        <end position="344"/>
    </location>
</feature>
<dbReference type="GeneID" id="8857207"/>
<feature type="transmembrane region" description="Helical" evidence="6">
    <location>
        <begin position="229"/>
        <end position="248"/>
    </location>
</feature>
<dbReference type="InterPro" id="IPR050186">
    <property type="entry name" value="TPT_transporter"/>
</dbReference>
<feature type="transmembrane region" description="Helical" evidence="6">
    <location>
        <begin position="199"/>
        <end position="217"/>
    </location>
</feature>
<evidence type="ECO:0000313" key="8">
    <source>
        <dbReference type="EMBL" id="EFC45590.1"/>
    </source>
</evidence>
<evidence type="ECO:0000256" key="2">
    <source>
        <dbReference type="ARBA" id="ARBA00022692"/>
    </source>
</evidence>
<feature type="transmembrane region" description="Helical" evidence="6">
    <location>
        <begin position="148"/>
        <end position="167"/>
    </location>
</feature>
<dbReference type="RefSeq" id="XP_002678334.1">
    <property type="nucleotide sequence ID" value="XM_002678288.1"/>
</dbReference>
<keyword evidence="3 6" id="KW-1133">Transmembrane helix</keyword>
<proteinExistence type="predicted"/>
<feature type="domain" description="Sugar phosphate transporter" evidence="7">
    <location>
        <begin position="82"/>
        <end position="369"/>
    </location>
</feature>
<dbReference type="PANTHER" id="PTHR11132">
    <property type="entry name" value="SOLUTE CARRIER FAMILY 35"/>
    <property type="match status" value="1"/>
</dbReference>
<organism evidence="9">
    <name type="scientific">Naegleria gruberi</name>
    <name type="common">Amoeba</name>
    <dbReference type="NCBI Taxonomy" id="5762"/>
    <lineage>
        <taxon>Eukaryota</taxon>
        <taxon>Discoba</taxon>
        <taxon>Heterolobosea</taxon>
        <taxon>Tetramitia</taxon>
        <taxon>Eutetramitia</taxon>
        <taxon>Vahlkampfiidae</taxon>
        <taxon>Naegleria</taxon>
    </lineage>
</organism>
<feature type="compositionally biased region" description="Low complexity" evidence="5">
    <location>
        <begin position="13"/>
        <end position="22"/>
    </location>
</feature>
<dbReference type="Pfam" id="PF03151">
    <property type="entry name" value="TPT"/>
    <property type="match status" value="1"/>
</dbReference>
<dbReference type="AlphaFoldDB" id="D2VC37"/>
<protein>
    <submittedName>
        <fullName evidence="8">Predicted protein</fullName>
    </submittedName>
</protein>
<dbReference type="OrthoDB" id="10261634at2759"/>
<evidence type="ECO:0000256" key="6">
    <source>
        <dbReference type="SAM" id="Phobius"/>
    </source>
</evidence>
<keyword evidence="4 6" id="KW-0472">Membrane</keyword>
<dbReference type="InterPro" id="IPR004853">
    <property type="entry name" value="Sugar_P_trans_dom"/>
</dbReference>
<reference evidence="8 9" key="1">
    <citation type="journal article" date="2010" name="Cell">
        <title>The genome of Naegleria gruberi illuminates early eukaryotic versatility.</title>
        <authorList>
            <person name="Fritz-Laylin L.K."/>
            <person name="Prochnik S.E."/>
            <person name="Ginger M.L."/>
            <person name="Dacks J.B."/>
            <person name="Carpenter M.L."/>
            <person name="Field M.C."/>
            <person name="Kuo A."/>
            <person name="Paredez A."/>
            <person name="Chapman J."/>
            <person name="Pham J."/>
            <person name="Shu S."/>
            <person name="Neupane R."/>
            <person name="Cipriano M."/>
            <person name="Mancuso J."/>
            <person name="Tu H."/>
            <person name="Salamov A."/>
            <person name="Lindquist E."/>
            <person name="Shapiro H."/>
            <person name="Lucas S."/>
            <person name="Grigoriev I.V."/>
            <person name="Cande W.Z."/>
            <person name="Fulton C."/>
            <person name="Rokhsar D.S."/>
            <person name="Dawson S.C."/>
        </authorList>
    </citation>
    <scope>NUCLEOTIDE SEQUENCE [LARGE SCALE GENOMIC DNA]</scope>
    <source>
        <strain evidence="8 9">NEG-M</strain>
    </source>
</reference>
<dbReference type="Proteomes" id="UP000006671">
    <property type="component" value="Unassembled WGS sequence"/>
</dbReference>
<dbReference type="InParanoid" id="D2VC37"/>
<feature type="transmembrane region" description="Helical" evidence="6">
    <location>
        <begin position="255"/>
        <end position="276"/>
    </location>
</feature>
<dbReference type="VEuPathDB" id="AmoebaDB:NAEGRDRAFT_66434"/>
<dbReference type="EMBL" id="GG738862">
    <property type="protein sequence ID" value="EFC45590.1"/>
    <property type="molecule type" value="Genomic_DNA"/>
</dbReference>
<dbReference type="OMA" id="MIGCTTA"/>
<evidence type="ECO:0000256" key="3">
    <source>
        <dbReference type="ARBA" id="ARBA00022989"/>
    </source>
</evidence>
<dbReference type="GO" id="GO:0016020">
    <property type="term" value="C:membrane"/>
    <property type="evidence" value="ECO:0007669"/>
    <property type="project" value="UniProtKB-SubCell"/>
</dbReference>
<keyword evidence="9" id="KW-1185">Reference proteome</keyword>
<keyword evidence="2 6" id="KW-0812">Transmembrane</keyword>
<sequence>MPNAISRANKLKSPTSSPSTTTQLPVFSALPSSGFSSGSSISEKPGALTVASFSSNVQLYEEENSMNNIMSDFLKKSNIRGGLWVFAWFLLNSGLAIANKAVFWGGFNFPVLLSCMHMIMSCILAHISIKFQNDSKDFNVEPSAIPQIYIYIVIFIVNIVFGNVSVWRTSLHMSQIVRSTTPTFVLITSYMLIGTKSSLSKIGMVMIVILGVAMTVYRNFEINGVDLLILMIGNLFAALKTTLTNLCLKSQNVHPLVLTKFVSFYSACGMLVVAFMNGEMQSLTENYHKVQWLQGYGLAVVTSIMAFFLNITNMIANKKTSPLTISLTANLKQVLIVVYSLVYLHDLSSVNILNIIGVAVTLSGMFIYSLLSL</sequence>
<comment type="subcellular location">
    <subcellularLocation>
        <location evidence="1">Membrane</location>
        <topology evidence="1">Multi-pass membrane protein</topology>
    </subcellularLocation>
</comment>
<feature type="transmembrane region" description="Helical" evidence="6">
    <location>
        <begin position="109"/>
        <end position="127"/>
    </location>
</feature>
<feature type="region of interest" description="Disordered" evidence="5">
    <location>
        <begin position="1"/>
        <end position="22"/>
    </location>
</feature>
<dbReference type="KEGG" id="ngr:NAEGRDRAFT_66434"/>
<name>D2VC37_NAEGR</name>
<feature type="transmembrane region" description="Helical" evidence="6">
    <location>
        <begin position="296"/>
        <end position="316"/>
    </location>
</feature>
<evidence type="ECO:0000256" key="4">
    <source>
        <dbReference type="ARBA" id="ARBA00023136"/>
    </source>
</evidence>
<evidence type="ECO:0000313" key="9">
    <source>
        <dbReference type="Proteomes" id="UP000006671"/>
    </source>
</evidence>
<evidence type="ECO:0000259" key="7">
    <source>
        <dbReference type="Pfam" id="PF03151"/>
    </source>
</evidence>
<evidence type="ECO:0000256" key="5">
    <source>
        <dbReference type="SAM" id="MobiDB-lite"/>
    </source>
</evidence>
<feature type="transmembrane region" description="Helical" evidence="6">
    <location>
        <begin position="350"/>
        <end position="371"/>
    </location>
</feature>
<dbReference type="eggNOG" id="KOG1441">
    <property type="taxonomic scope" value="Eukaryota"/>
</dbReference>